<evidence type="ECO:0000313" key="2">
    <source>
        <dbReference type="Proteomes" id="UP000291072"/>
    </source>
</evidence>
<dbReference type="Proteomes" id="UP000291072">
    <property type="component" value="Unassembled WGS sequence"/>
</dbReference>
<reference evidence="1 2" key="1">
    <citation type="submission" date="2018-02" db="EMBL/GenBank/DDBJ databases">
        <title>Mycoplasma marinum and Mycoplasma todarodis sp. nov., moderately halophilic and psychrotolerant mycoplasmas isolated from cephalopods.</title>
        <authorList>
            <person name="Viver T."/>
        </authorList>
    </citation>
    <scope>NUCLEOTIDE SEQUENCE [LARGE SCALE GENOMIC DNA]</scope>
    <source>
        <strain evidence="1 2">5H</strain>
    </source>
</reference>
<evidence type="ECO:0000313" key="1">
    <source>
        <dbReference type="EMBL" id="TCG11961.1"/>
    </source>
</evidence>
<sequence length="217" mass="25813">MECKKCENTKCKYVGKKTAKKQRKEIWDILKQLNKKLKENNRKGFMSRLVGSSRRNMVFRHGNSMYDTDIQLEFLSPTAKKLEPEFKDELNEMIKEIIPETWTTKISTSVITINKCDDEGKLVHFFDLAILRKKDDTRQILRGKSSDKTKEDYFKWEALSKYNKAYDKFKEASKDQIQEIKQRYLERKCENRGVKKDDLNHRSSSQFFVEVVNEVMD</sequence>
<protein>
    <recommendedName>
        <fullName evidence="3">Nucleotidyltransferase</fullName>
    </recommendedName>
</protein>
<gene>
    <name evidence="1" type="ORF">C4B25_00455</name>
</gene>
<proteinExistence type="predicted"/>
<comment type="caution">
    <text evidence="1">The sequence shown here is derived from an EMBL/GenBank/DDBJ whole genome shotgun (WGS) entry which is preliminary data.</text>
</comment>
<accession>A0A4R0XN28</accession>
<name>A0A4R0XN28_9MOLU</name>
<organism evidence="1 2">
    <name type="scientific">Mycoplasma todarodis</name>
    <dbReference type="NCBI Taxonomy" id="1937191"/>
    <lineage>
        <taxon>Bacteria</taxon>
        <taxon>Bacillati</taxon>
        <taxon>Mycoplasmatota</taxon>
        <taxon>Mollicutes</taxon>
        <taxon>Mycoplasmataceae</taxon>
        <taxon>Mycoplasma</taxon>
    </lineage>
</organism>
<evidence type="ECO:0008006" key="3">
    <source>
        <dbReference type="Google" id="ProtNLM"/>
    </source>
</evidence>
<dbReference type="RefSeq" id="WP_131613104.1">
    <property type="nucleotide sequence ID" value="NZ_PSZP01000002.1"/>
</dbReference>
<dbReference type="EMBL" id="PSZP01000002">
    <property type="protein sequence ID" value="TCG11961.1"/>
    <property type="molecule type" value="Genomic_DNA"/>
</dbReference>
<dbReference type="AlphaFoldDB" id="A0A4R0XN28"/>
<keyword evidence="2" id="KW-1185">Reference proteome</keyword>
<dbReference type="OrthoDB" id="9828502at2"/>